<keyword evidence="5 12" id="KW-0812">Transmembrane</keyword>
<protein>
    <submittedName>
        <fullName evidence="15">Iron import ATP-binding/permease protein IrtB</fullName>
        <ecNumber evidence="15">3.6.3.-</ecNumber>
    </submittedName>
</protein>
<dbReference type="GO" id="GO:0016887">
    <property type="term" value="F:ATP hydrolysis activity"/>
    <property type="evidence" value="ECO:0007669"/>
    <property type="project" value="InterPro"/>
</dbReference>
<feature type="transmembrane region" description="Helical" evidence="12">
    <location>
        <begin position="139"/>
        <end position="158"/>
    </location>
</feature>
<gene>
    <name evidence="15" type="primary">irtB_3</name>
    <name evidence="15" type="ORF">NCTC1934_06740</name>
</gene>
<dbReference type="GO" id="GO:0140359">
    <property type="term" value="F:ABC-type transporter activity"/>
    <property type="evidence" value="ECO:0007669"/>
    <property type="project" value="InterPro"/>
</dbReference>
<evidence type="ECO:0000256" key="2">
    <source>
        <dbReference type="ARBA" id="ARBA00022448"/>
    </source>
</evidence>
<evidence type="ECO:0000259" key="13">
    <source>
        <dbReference type="PROSITE" id="PS50893"/>
    </source>
</evidence>
<comment type="similarity">
    <text evidence="11">Belongs to the ABC transporter superfamily. Siderophore-Fe(3+) uptake transporter (SIUT) (TC 3.A.1.21) family.</text>
</comment>
<comment type="subcellular location">
    <subcellularLocation>
        <location evidence="1">Cell inner membrane</location>
        <topology evidence="1">Multi-pass membrane protein</topology>
    </subcellularLocation>
</comment>
<dbReference type="Pfam" id="PF00005">
    <property type="entry name" value="ABC_tran"/>
    <property type="match status" value="1"/>
</dbReference>
<keyword evidence="2" id="KW-0813">Transport</keyword>
<dbReference type="PANTHER" id="PTHR24221:SF654">
    <property type="entry name" value="ATP-BINDING CASSETTE SUB-FAMILY B MEMBER 6"/>
    <property type="match status" value="1"/>
</dbReference>
<evidence type="ECO:0000256" key="3">
    <source>
        <dbReference type="ARBA" id="ARBA00022475"/>
    </source>
</evidence>
<evidence type="ECO:0000256" key="7">
    <source>
        <dbReference type="ARBA" id="ARBA00022840"/>
    </source>
</evidence>
<dbReference type="GO" id="GO:0005886">
    <property type="term" value="C:plasma membrane"/>
    <property type="evidence" value="ECO:0007669"/>
    <property type="project" value="UniProtKB-SubCell"/>
</dbReference>
<accession>A0A379JL96</accession>
<feature type="transmembrane region" description="Helical" evidence="12">
    <location>
        <begin position="62"/>
        <end position="81"/>
    </location>
</feature>
<dbReference type="Gene3D" id="3.40.50.300">
    <property type="entry name" value="P-loop containing nucleotide triphosphate hydrolases"/>
    <property type="match status" value="1"/>
</dbReference>
<dbReference type="AlphaFoldDB" id="A0A379JL96"/>
<dbReference type="EC" id="3.6.3.-" evidence="15"/>
<dbReference type="InterPro" id="IPR011527">
    <property type="entry name" value="ABC1_TM_dom"/>
</dbReference>
<dbReference type="FunFam" id="3.40.50.300:FF:000221">
    <property type="entry name" value="Multidrug ABC transporter ATP-binding protein"/>
    <property type="match status" value="1"/>
</dbReference>
<dbReference type="InterPro" id="IPR017871">
    <property type="entry name" value="ABC_transporter-like_CS"/>
</dbReference>
<evidence type="ECO:0000313" key="16">
    <source>
        <dbReference type="Proteomes" id="UP000255467"/>
    </source>
</evidence>
<dbReference type="Proteomes" id="UP000255467">
    <property type="component" value="Unassembled WGS sequence"/>
</dbReference>
<evidence type="ECO:0000256" key="1">
    <source>
        <dbReference type="ARBA" id="ARBA00004429"/>
    </source>
</evidence>
<keyword evidence="3" id="KW-1003">Cell membrane</keyword>
<keyword evidence="6" id="KW-0547">Nucleotide-binding</keyword>
<dbReference type="GO" id="GO:0005524">
    <property type="term" value="F:ATP binding"/>
    <property type="evidence" value="ECO:0007669"/>
    <property type="project" value="UniProtKB-KW"/>
</dbReference>
<feature type="transmembrane region" description="Helical" evidence="12">
    <location>
        <begin position="29"/>
        <end position="50"/>
    </location>
</feature>
<evidence type="ECO:0000256" key="12">
    <source>
        <dbReference type="SAM" id="Phobius"/>
    </source>
</evidence>
<dbReference type="SUPFAM" id="SSF52540">
    <property type="entry name" value="P-loop containing nucleoside triphosphate hydrolases"/>
    <property type="match status" value="1"/>
</dbReference>
<dbReference type="RefSeq" id="WP_039818863.1">
    <property type="nucleotide sequence ID" value="NZ_UGRY01000007.1"/>
</dbReference>
<dbReference type="InterPro" id="IPR027417">
    <property type="entry name" value="P-loop_NTPase"/>
</dbReference>
<reference evidence="15 16" key="1">
    <citation type="submission" date="2018-06" db="EMBL/GenBank/DDBJ databases">
        <authorList>
            <consortium name="Pathogen Informatics"/>
            <person name="Doyle S."/>
        </authorList>
    </citation>
    <scope>NUCLEOTIDE SEQUENCE [LARGE SCALE GENOMIC DNA]</scope>
    <source>
        <strain evidence="15 16">NCTC1934</strain>
    </source>
</reference>
<feature type="domain" description="ABC transporter" evidence="13">
    <location>
        <begin position="338"/>
        <end position="575"/>
    </location>
</feature>
<keyword evidence="15" id="KW-0378">Hydrolase</keyword>
<dbReference type="SUPFAM" id="SSF90123">
    <property type="entry name" value="ABC transporter transmembrane region"/>
    <property type="match status" value="1"/>
</dbReference>
<dbReference type="EMBL" id="UGRY01000007">
    <property type="protein sequence ID" value="SUD49387.1"/>
    <property type="molecule type" value="Genomic_DNA"/>
</dbReference>
<dbReference type="PROSITE" id="PS50929">
    <property type="entry name" value="ABC_TM1F"/>
    <property type="match status" value="1"/>
</dbReference>
<evidence type="ECO:0000259" key="14">
    <source>
        <dbReference type="PROSITE" id="PS50929"/>
    </source>
</evidence>
<keyword evidence="10 12" id="KW-0472">Membrane</keyword>
<evidence type="ECO:0000256" key="5">
    <source>
        <dbReference type="ARBA" id="ARBA00022692"/>
    </source>
</evidence>
<feature type="transmembrane region" description="Helical" evidence="12">
    <location>
        <begin position="241"/>
        <end position="266"/>
    </location>
</feature>
<dbReference type="PROSITE" id="PS50893">
    <property type="entry name" value="ABC_TRANSPORTER_2"/>
    <property type="match status" value="1"/>
</dbReference>
<dbReference type="STRING" id="1406858.GCA_000710895_04177"/>
<name>A0A379JL96_9NOCA</name>
<organism evidence="15 16">
    <name type="scientific">Nocardia otitidiscaviarum</name>
    <dbReference type="NCBI Taxonomy" id="1823"/>
    <lineage>
        <taxon>Bacteria</taxon>
        <taxon>Bacillati</taxon>
        <taxon>Actinomycetota</taxon>
        <taxon>Actinomycetes</taxon>
        <taxon>Mycobacteriales</taxon>
        <taxon>Nocardiaceae</taxon>
        <taxon>Nocardia</taxon>
    </lineage>
</organism>
<keyword evidence="7 15" id="KW-0067">ATP-binding</keyword>
<evidence type="ECO:0000256" key="11">
    <source>
        <dbReference type="ARBA" id="ARBA00023455"/>
    </source>
</evidence>
<dbReference type="OrthoDB" id="9806127at2"/>
<keyword evidence="4" id="KW-0997">Cell inner membrane</keyword>
<evidence type="ECO:0000256" key="8">
    <source>
        <dbReference type="ARBA" id="ARBA00022967"/>
    </source>
</evidence>
<keyword evidence="16" id="KW-1185">Reference proteome</keyword>
<feature type="domain" description="ABC transmembrane type-1" evidence="14">
    <location>
        <begin position="29"/>
        <end position="305"/>
    </location>
</feature>
<evidence type="ECO:0000256" key="10">
    <source>
        <dbReference type="ARBA" id="ARBA00023136"/>
    </source>
</evidence>
<keyword evidence="9 12" id="KW-1133">Transmembrane helix</keyword>
<evidence type="ECO:0000256" key="6">
    <source>
        <dbReference type="ARBA" id="ARBA00022741"/>
    </source>
</evidence>
<dbReference type="InterPro" id="IPR003593">
    <property type="entry name" value="AAA+_ATPase"/>
</dbReference>
<proteinExistence type="inferred from homology"/>
<feature type="transmembrane region" description="Helical" evidence="12">
    <location>
        <begin position="164"/>
        <end position="181"/>
    </location>
</feature>
<keyword evidence="8" id="KW-1278">Translocase</keyword>
<evidence type="ECO:0000256" key="4">
    <source>
        <dbReference type="ARBA" id="ARBA00022519"/>
    </source>
</evidence>
<evidence type="ECO:0000313" key="15">
    <source>
        <dbReference type="EMBL" id="SUD49387.1"/>
    </source>
</evidence>
<dbReference type="InterPro" id="IPR039421">
    <property type="entry name" value="Type_1_exporter"/>
</dbReference>
<dbReference type="InterPro" id="IPR036640">
    <property type="entry name" value="ABC1_TM_sf"/>
</dbReference>
<dbReference type="PROSITE" id="PS00211">
    <property type="entry name" value="ABC_TRANSPORTER_1"/>
    <property type="match status" value="1"/>
</dbReference>
<dbReference type="InterPro" id="IPR003439">
    <property type="entry name" value="ABC_transporter-like_ATP-bd"/>
</dbReference>
<dbReference type="Pfam" id="PF00664">
    <property type="entry name" value="ABC_membrane"/>
    <property type="match status" value="1"/>
</dbReference>
<dbReference type="GO" id="GO:0034040">
    <property type="term" value="F:ATPase-coupled lipid transmembrane transporter activity"/>
    <property type="evidence" value="ECO:0007669"/>
    <property type="project" value="TreeGrafter"/>
</dbReference>
<dbReference type="PANTHER" id="PTHR24221">
    <property type="entry name" value="ATP-BINDING CASSETTE SUB-FAMILY B"/>
    <property type="match status" value="1"/>
</dbReference>
<dbReference type="SMART" id="SM00382">
    <property type="entry name" value="AAA"/>
    <property type="match status" value="1"/>
</dbReference>
<sequence>MIGLLVKTMSDRGTDSTPAVSLTLLRRTLITTVLTAVAQGIAFALLVPVLRALLGPEPGDARPWLVAFAITAVGYGVLFLYGARSGYELGGAVLRTLHHRLGDHLATLPLGWFGAQRVGELGTLASEGVLQVANATANLVRPLVAAVVTPATVVLLMFVFDWRIALAVLAMTPLIVLAYRLTGRLVERAENGAHAATAAAGTRVVEYAQAQRVLRSCGQTVRGFSALDDALTAQRDAGRRLVTAAVPGLVSFTLVVQAVFTVVLWYGTYLAVGGSLDTPTLLALLVLAVRFVEPMIAAAELGSALKVARNHLLRIREVLDTRPLPEPVEPLRPERTDIDFDGVSFGYGDAGTNPPVLDDVSFTIAAGKLTALAGPSGAGKTTVTRLIARFFDTDSGAVRIGGHDVRDVPTETLMSMLSLVFQDVYLFDGTIADNIRLARPDATDEQVRAAAAVARVDEIVARLPQGWDTRVGEGGAILSGGERQRVSIARAVLKDAPIVLADEPTSALDPENEAAIRDGLLALAEHRTVLVIAHRPATLARADQVLFLYGGTVTESGGHRELLAAGGRYARFWRDRDRAQGWRLAPAPTISSDTGVALVEQES</sequence>
<dbReference type="Gene3D" id="1.20.1560.10">
    <property type="entry name" value="ABC transporter type 1, transmembrane domain"/>
    <property type="match status" value="1"/>
</dbReference>
<evidence type="ECO:0000256" key="9">
    <source>
        <dbReference type="ARBA" id="ARBA00022989"/>
    </source>
</evidence>